<dbReference type="Proteomes" id="UP000186040">
    <property type="component" value="Unassembled WGS sequence"/>
</dbReference>
<comment type="caution">
    <text evidence="3">The sequence shown here is derived from an EMBL/GenBank/DDBJ whole genome shotgun (WGS) entry which is preliminary data.</text>
</comment>
<dbReference type="CDD" id="cd02440">
    <property type="entry name" value="AdoMet_MTases"/>
    <property type="match status" value="1"/>
</dbReference>
<feature type="domain" description="Methyltransferase" evidence="2">
    <location>
        <begin position="64"/>
        <end position="160"/>
    </location>
</feature>
<gene>
    <name evidence="3" type="ORF">BJP25_21735</name>
</gene>
<keyword evidence="4" id="KW-1185">Reference proteome</keyword>
<evidence type="ECO:0000259" key="2">
    <source>
        <dbReference type="Pfam" id="PF13649"/>
    </source>
</evidence>
<dbReference type="STRING" id="1193682.BJP25_21735"/>
<feature type="compositionally biased region" description="Basic and acidic residues" evidence="1">
    <location>
        <begin position="11"/>
        <end position="25"/>
    </location>
</feature>
<sequence length="302" mass="32387">MHGHAQQQGHGHGDGHSDEHEHGHDRSFADMGEFLEREAGLHRQFVDDVAAWLGGLVSTPVTRVVDAGSGPGVGAVQLARAFPDARVVALDPERVLLDRAVELAAAAGVGDRFEVVEAALPHGVDGLAAADLVWSKLALHHVGDQQAAVAALAGLVRRGGVVAVIEGGLPMRTLPRDIGVGRPGLEARLDGLAAEWFEHMRAQTPGSTTAVEDWGGMLRAAGLTPSGTKTFVADLPAPLAQADREVLFDRWRRTRERLGDKASAEDREALDVLLDRDDPRGFPNREDVYFLHAMTVHTARRD</sequence>
<proteinExistence type="predicted"/>
<dbReference type="InterPro" id="IPR029063">
    <property type="entry name" value="SAM-dependent_MTases_sf"/>
</dbReference>
<name>A0A1Q9LKS7_9PSEU</name>
<dbReference type="OrthoDB" id="3382693at2"/>
<reference evidence="3 4" key="1">
    <citation type="submission" date="2016-10" db="EMBL/GenBank/DDBJ databases">
        <title>The Draft Genome Sequence of Actinokineospora bangkokensis 44EHWT reveals the biosynthetic pathway of antifungal compounds Thailandins with unusual extender unit butylmalonyl-CoA.</title>
        <authorList>
            <person name="Greule A."/>
            <person name="Intra B."/>
            <person name="Flemming S."/>
            <person name="Rommel M.G."/>
            <person name="Panbangred W."/>
            <person name="Bechthold A."/>
        </authorList>
    </citation>
    <scope>NUCLEOTIDE SEQUENCE [LARGE SCALE GENOMIC DNA]</scope>
    <source>
        <strain evidence="3 4">44EHW</strain>
    </source>
</reference>
<feature type="region of interest" description="Disordered" evidence="1">
    <location>
        <begin position="1"/>
        <end position="25"/>
    </location>
</feature>
<dbReference type="AlphaFoldDB" id="A0A1Q9LKS7"/>
<organism evidence="3 4">
    <name type="scientific">Actinokineospora bangkokensis</name>
    <dbReference type="NCBI Taxonomy" id="1193682"/>
    <lineage>
        <taxon>Bacteria</taxon>
        <taxon>Bacillati</taxon>
        <taxon>Actinomycetota</taxon>
        <taxon>Actinomycetes</taxon>
        <taxon>Pseudonocardiales</taxon>
        <taxon>Pseudonocardiaceae</taxon>
        <taxon>Actinokineospora</taxon>
    </lineage>
</organism>
<evidence type="ECO:0000256" key="1">
    <source>
        <dbReference type="SAM" id="MobiDB-lite"/>
    </source>
</evidence>
<dbReference type="EMBL" id="MKQR01000016">
    <property type="protein sequence ID" value="OLR92657.1"/>
    <property type="molecule type" value="Genomic_DNA"/>
</dbReference>
<dbReference type="InterPro" id="IPR041698">
    <property type="entry name" value="Methyltransf_25"/>
</dbReference>
<dbReference type="Pfam" id="PF13649">
    <property type="entry name" value="Methyltransf_25"/>
    <property type="match status" value="1"/>
</dbReference>
<evidence type="ECO:0000313" key="4">
    <source>
        <dbReference type="Proteomes" id="UP000186040"/>
    </source>
</evidence>
<evidence type="ECO:0000313" key="3">
    <source>
        <dbReference type="EMBL" id="OLR92657.1"/>
    </source>
</evidence>
<protein>
    <recommendedName>
        <fullName evidence="2">Methyltransferase domain-containing protein</fullName>
    </recommendedName>
</protein>
<accession>A0A1Q9LKS7</accession>
<dbReference type="SUPFAM" id="SSF53335">
    <property type="entry name" value="S-adenosyl-L-methionine-dependent methyltransferases"/>
    <property type="match status" value="1"/>
</dbReference>
<dbReference type="RefSeq" id="WP_075975800.1">
    <property type="nucleotide sequence ID" value="NZ_MKQR01000016.1"/>
</dbReference>
<dbReference type="Gene3D" id="3.40.50.150">
    <property type="entry name" value="Vaccinia Virus protein VP39"/>
    <property type="match status" value="1"/>
</dbReference>